<gene>
    <name evidence="6" type="ORF">KNW02_13190</name>
</gene>
<evidence type="ECO:0000259" key="5">
    <source>
        <dbReference type="SMART" id="SM00903"/>
    </source>
</evidence>
<comment type="cofactor">
    <cofactor evidence="1">
        <name>FMN</name>
        <dbReference type="ChEBI" id="CHEBI:58210"/>
    </cofactor>
</comment>
<dbReference type="Pfam" id="PF01613">
    <property type="entry name" value="Flavin_Reduct"/>
    <property type="match status" value="1"/>
</dbReference>
<dbReference type="SMART" id="SM00903">
    <property type="entry name" value="Flavin_Reduct"/>
    <property type="match status" value="1"/>
</dbReference>
<protein>
    <submittedName>
        <fullName evidence="6">Flavin reductase family protein</fullName>
    </submittedName>
</protein>
<accession>A0ABS6AKH0</accession>
<dbReference type="PANTHER" id="PTHR33798">
    <property type="entry name" value="FLAVOPROTEIN OXYGENASE"/>
    <property type="match status" value="1"/>
</dbReference>
<name>A0ABS6AKH0_9RHOB</name>
<comment type="similarity">
    <text evidence="4">Belongs to the flavoredoxin family.</text>
</comment>
<keyword evidence="3" id="KW-0288">FMN</keyword>
<dbReference type="Proteomes" id="UP001166191">
    <property type="component" value="Unassembled WGS sequence"/>
</dbReference>
<keyword evidence="7" id="KW-1185">Reference proteome</keyword>
<evidence type="ECO:0000313" key="6">
    <source>
        <dbReference type="EMBL" id="MBU3031073.1"/>
    </source>
</evidence>
<evidence type="ECO:0000256" key="4">
    <source>
        <dbReference type="ARBA" id="ARBA00038054"/>
    </source>
</evidence>
<comment type="caution">
    <text evidence="6">The sequence shown here is derived from an EMBL/GenBank/DDBJ whole genome shotgun (WGS) entry which is preliminary data.</text>
</comment>
<evidence type="ECO:0000313" key="7">
    <source>
        <dbReference type="Proteomes" id="UP001166191"/>
    </source>
</evidence>
<organism evidence="6 7">
    <name type="scientific">Paracoccus marinaquae</name>
    <dbReference type="NCBI Taxonomy" id="2841926"/>
    <lineage>
        <taxon>Bacteria</taxon>
        <taxon>Pseudomonadati</taxon>
        <taxon>Pseudomonadota</taxon>
        <taxon>Alphaproteobacteria</taxon>
        <taxon>Rhodobacterales</taxon>
        <taxon>Paracoccaceae</taxon>
        <taxon>Paracoccus</taxon>
    </lineage>
</organism>
<dbReference type="EMBL" id="JAHKNG010000023">
    <property type="protein sequence ID" value="MBU3031073.1"/>
    <property type="molecule type" value="Genomic_DNA"/>
</dbReference>
<dbReference type="PANTHER" id="PTHR33798:SF5">
    <property type="entry name" value="FLAVIN REDUCTASE LIKE DOMAIN-CONTAINING PROTEIN"/>
    <property type="match status" value="1"/>
</dbReference>
<evidence type="ECO:0000256" key="3">
    <source>
        <dbReference type="ARBA" id="ARBA00022643"/>
    </source>
</evidence>
<dbReference type="RefSeq" id="WP_216033744.1">
    <property type="nucleotide sequence ID" value="NZ_JAHKNG010000023.1"/>
</dbReference>
<keyword evidence="2" id="KW-0285">Flavoprotein</keyword>
<dbReference type="InterPro" id="IPR002563">
    <property type="entry name" value="Flavin_Rdtase-like_dom"/>
</dbReference>
<feature type="domain" description="Flavin reductase like" evidence="5">
    <location>
        <begin position="23"/>
        <end position="181"/>
    </location>
</feature>
<proteinExistence type="inferred from homology"/>
<reference evidence="6" key="1">
    <citation type="submission" date="2021-06" db="EMBL/GenBank/DDBJ databases">
        <title>Paracoccus bacterium XHP0099 sp. nov., isolated from the surface waters of the Yellow Sea.</title>
        <authorList>
            <person name="Xue H."/>
            <person name="Zhang D."/>
        </authorList>
    </citation>
    <scope>NUCLEOTIDE SEQUENCE</scope>
    <source>
        <strain evidence="6">XHP0099</strain>
    </source>
</reference>
<evidence type="ECO:0000256" key="2">
    <source>
        <dbReference type="ARBA" id="ARBA00022630"/>
    </source>
</evidence>
<sequence length="216" mass="23934">MNTSDPIFIDIATGNFKRGIFNAIIAPRPIGWMSTVDADGKTNLAPFSYFNIVSNDPPVLVFSCNTPEDRPAKDTLSNVRETGEFVFNLVTFDLVHEMNMTSAPLPVGVDEFEHAGLEKAPSRFVKPPRVARSPAALECKVIDTVRIKGESNEPEVNVTFGRVVGMHLHPDYLDKDGRFLTERAQPVTRLGGAEYAISQPTFELARQFSRANESTY</sequence>
<evidence type="ECO:0000256" key="1">
    <source>
        <dbReference type="ARBA" id="ARBA00001917"/>
    </source>
</evidence>